<dbReference type="Proteomes" id="UP001239019">
    <property type="component" value="Unassembled WGS sequence"/>
</dbReference>
<evidence type="ECO:0000313" key="2">
    <source>
        <dbReference type="Proteomes" id="UP001239019"/>
    </source>
</evidence>
<keyword evidence="2" id="KW-1185">Reference proteome</keyword>
<dbReference type="RefSeq" id="WP_306728907.1">
    <property type="nucleotide sequence ID" value="NZ_JAVDDT010000007.1"/>
</dbReference>
<dbReference type="EMBL" id="JAVDDT010000007">
    <property type="protein sequence ID" value="MDQ2070407.1"/>
    <property type="molecule type" value="Genomic_DNA"/>
</dbReference>
<comment type="caution">
    <text evidence="1">The sequence shown here is derived from an EMBL/GenBank/DDBJ whole genome shotgun (WGS) entry which is preliminary data.</text>
</comment>
<gene>
    <name evidence="1" type="ORF">RBH19_11000</name>
</gene>
<reference evidence="1 2" key="1">
    <citation type="submission" date="2023-08" db="EMBL/GenBank/DDBJ databases">
        <title>Whole-genome sequencing of halo(alkali)philic microorganisms from hypersaline lakes.</title>
        <authorList>
            <person name="Sorokin D.Y."/>
            <person name="Abbas B."/>
            <person name="Merkel A.Y."/>
        </authorList>
    </citation>
    <scope>NUCLEOTIDE SEQUENCE [LARGE SCALE GENOMIC DNA]</scope>
    <source>
        <strain evidence="1 2">AB-CW4</strain>
    </source>
</reference>
<proteinExistence type="predicted"/>
<accession>A0ABU0W8N5</accession>
<protein>
    <submittedName>
        <fullName evidence="1">Uncharacterized protein</fullName>
    </submittedName>
</protein>
<name>A0ABU0W8N5_9GAMM</name>
<sequence>MNSEQFPVNSWLCPPNSLLFPEMLVPHKASNWHGPAIAAGHFHGHGQLFTGNWELFTITAHYWQQSL</sequence>
<organism evidence="1 2">
    <name type="scientific">Natronospira bacteriovora</name>
    <dbReference type="NCBI Taxonomy" id="3069753"/>
    <lineage>
        <taxon>Bacteria</taxon>
        <taxon>Pseudomonadati</taxon>
        <taxon>Pseudomonadota</taxon>
        <taxon>Gammaproteobacteria</taxon>
        <taxon>Natronospirales</taxon>
        <taxon>Natronospiraceae</taxon>
        <taxon>Natronospira</taxon>
    </lineage>
</organism>
<evidence type="ECO:0000313" key="1">
    <source>
        <dbReference type="EMBL" id="MDQ2070407.1"/>
    </source>
</evidence>